<dbReference type="GO" id="GO:0008380">
    <property type="term" value="P:RNA splicing"/>
    <property type="evidence" value="ECO:0007669"/>
    <property type="project" value="UniProtKB-KW"/>
</dbReference>
<dbReference type="Proteomes" id="UP001275084">
    <property type="component" value="Unassembled WGS sequence"/>
</dbReference>
<feature type="region of interest" description="Disordered" evidence="9">
    <location>
        <begin position="1"/>
        <end position="23"/>
    </location>
</feature>
<evidence type="ECO:0000256" key="1">
    <source>
        <dbReference type="ARBA" id="ARBA00004123"/>
    </source>
</evidence>
<sequence>MRNRKGKRPPPPGARAARAHTPVNLGRGRDVLSFNVMRPANGFTMQEEARNTISHLSISSNGGSLRQRPVIFVSAGFVEPLKDFKSEPPREETLEKPADGDRRVSSVDSGSNAAVGGPNLQATSTTEGIVSSELFFFDLNGDKNTHRAEYSHAEIPSPRSISEDSDSSEEIILFKGRSGNPQVKTAQKADCPGSRGKQPEEIGEMECGTRMVEAVAAQLYVEPSPKHYHDGVGVDSDSDDEDAILADYIANMTANSEDDLILHALNSQRELGGQRDAFSTGSAHEDGLRQVGRSTKNDKGEESGTTDSGLSEAEVPGPESEQETDSELDDETLARLLDKQERLGISTAELILFSDSYVKTGSGNKHKPARGPKNGLLSHANASSFAEAFDDLDLTDWNQPKGKGRRRTQPPAFNVSDSEIETALKTAWERDRERKKNRKMEREELRAQGLLGKKVNPDDLRVKYQSGMSLDEIKHELVVFLLGPAETIQFPPMDKEARKTLHEIANKFKIKSQSTGKGDQRRPVLYRTKRTVRYADSRMEEAMRHVDDAALWVRRKYFHRIDGKGKSLPRAPGGGGRSGGGGGAATYRDGEIAGASVPELGQENKGRAMLEKMGWSKGMGLGTVDNKGILEPVVQVVKRSKAGLG</sequence>
<evidence type="ECO:0000256" key="3">
    <source>
        <dbReference type="ARBA" id="ARBA00010306"/>
    </source>
</evidence>
<evidence type="ECO:0000259" key="11">
    <source>
        <dbReference type="PROSITE" id="PS51061"/>
    </source>
</evidence>
<dbReference type="Pfam" id="PF01424">
    <property type="entry name" value="R3H"/>
    <property type="match status" value="1"/>
</dbReference>
<feature type="region of interest" description="Disordered" evidence="9">
    <location>
        <begin position="275"/>
        <end position="328"/>
    </location>
</feature>
<dbReference type="CDD" id="cd02646">
    <property type="entry name" value="R3H_G-patch"/>
    <property type="match status" value="1"/>
</dbReference>
<dbReference type="InterPro" id="IPR001374">
    <property type="entry name" value="R3H_dom"/>
</dbReference>
<dbReference type="PROSITE" id="PS50174">
    <property type="entry name" value="G_PATCH"/>
    <property type="match status" value="1"/>
</dbReference>
<dbReference type="InterPro" id="IPR034082">
    <property type="entry name" value="R3H_G-patch"/>
</dbReference>
<evidence type="ECO:0000256" key="7">
    <source>
        <dbReference type="ARBA" id="ARBA00023187"/>
    </source>
</evidence>
<keyword evidence="6" id="KW-0507">mRNA processing</keyword>
<dbReference type="InterPro" id="IPR051189">
    <property type="entry name" value="Splicing_assoc_domain"/>
</dbReference>
<evidence type="ECO:0000256" key="2">
    <source>
        <dbReference type="ARBA" id="ARBA00004496"/>
    </source>
</evidence>
<feature type="region of interest" description="Disordered" evidence="9">
    <location>
        <begin position="394"/>
        <end position="416"/>
    </location>
</feature>
<feature type="domain" description="G-patch" evidence="10">
    <location>
        <begin position="602"/>
        <end position="645"/>
    </location>
</feature>
<dbReference type="GO" id="GO:0003676">
    <property type="term" value="F:nucleic acid binding"/>
    <property type="evidence" value="ECO:0007669"/>
    <property type="project" value="UniProtKB-UniRule"/>
</dbReference>
<gene>
    <name evidence="12" type="ORF">B0T25DRAFT_272352</name>
</gene>
<keyword evidence="5" id="KW-0963">Cytoplasm</keyword>
<feature type="region of interest" description="Disordered" evidence="9">
    <location>
        <begin position="181"/>
        <end position="200"/>
    </location>
</feature>
<dbReference type="InterPro" id="IPR036867">
    <property type="entry name" value="R3H_dom_sf"/>
</dbReference>
<feature type="domain" description="R3H" evidence="11">
    <location>
        <begin position="467"/>
        <end position="529"/>
    </location>
</feature>
<dbReference type="GO" id="GO:0005634">
    <property type="term" value="C:nucleus"/>
    <property type="evidence" value="ECO:0007669"/>
    <property type="project" value="UniProtKB-SubCell"/>
</dbReference>
<comment type="similarity">
    <text evidence="3">Belongs to the SQS1 family.</text>
</comment>
<protein>
    <recommendedName>
        <fullName evidence="4">Protein SQS1</fullName>
    </recommendedName>
</protein>
<evidence type="ECO:0000256" key="9">
    <source>
        <dbReference type="SAM" id="MobiDB-lite"/>
    </source>
</evidence>
<accession>A0AAJ0MAI6</accession>
<dbReference type="SMART" id="SM00393">
    <property type="entry name" value="R3H"/>
    <property type="match status" value="1"/>
</dbReference>
<reference evidence="12" key="1">
    <citation type="journal article" date="2023" name="Mol. Phylogenet. Evol.">
        <title>Genome-scale phylogeny and comparative genomics of the fungal order Sordariales.</title>
        <authorList>
            <person name="Hensen N."/>
            <person name="Bonometti L."/>
            <person name="Westerberg I."/>
            <person name="Brannstrom I.O."/>
            <person name="Guillou S."/>
            <person name="Cros-Aarteil S."/>
            <person name="Calhoun S."/>
            <person name="Haridas S."/>
            <person name="Kuo A."/>
            <person name="Mondo S."/>
            <person name="Pangilinan J."/>
            <person name="Riley R."/>
            <person name="LaButti K."/>
            <person name="Andreopoulos B."/>
            <person name="Lipzen A."/>
            <person name="Chen C."/>
            <person name="Yan M."/>
            <person name="Daum C."/>
            <person name="Ng V."/>
            <person name="Clum A."/>
            <person name="Steindorff A."/>
            <person name="Ohm R.A."/>
            <person name="Martin F."/>
            <person name="Silar P."/>
            <person name="Natvig D.O."/>
            <person name="Lalanne C."/>
            <person name="Gautier V."/>
            <person name="Ament-Velasquez S.L."/>
            <person name="Kruys A."/>
            <person name="Hutchinson M.I."/>
            <person name="Powell A.J."/>
            <person name="Barry K."/>
            <person name="Miller A.N."/>
            <person name="Grigoriev I.V."/>
            <person name="Debuchy R."/>
            <person name="Gladieux P."/>
            <person name="Hiltunen Thoren M."/>
            <person name="Johannesson H."/>
        </authorList>
    </citation>
    <scope>NUCLEOTIDE SEQUENCE</scope>
    <source>
        <strain evidence="12">CBS 955.72</strain>
    </source>
</reference>
<feature type="compositionally biased region" description="Basic and acidic residues" evidence="9">
    <location>
        <begin position="83"/>
        <end position="105"/>
    </location>
</feature>
<evidence type="ECO:0000313" key="12">
    <source>
        <dbReference type="EMBL" id="KAK3346220.1"/>
    </source>
</evidence>
<evidence type="ECO:0000256" key="5">
    <source>
        <dbReference type="ARBA" id="ARBA00022490"/>
    </source>
</evidence>
<dbReference type="InterPro" id="IPR000467">
    <property type="entry name" value="G_patch_dom"/>
</dbReference>
<name>A0AAJ0MAI6_9PEZI</name>
<dbReference type="GO" id="GO:0005737">
    <property type="term" value="C:cytoplasm"/>
    <property type="evidence" value="ECO:0007669"/>
    <property type="project" value="UniProtKB-SubCell"/>
</dbReference>
<organism evidence="12 13">
    <name type="scientific">Lasiosphaeria hispida</name>
    <dbReference type="NCBI Taxonomy" id="260671"/>
    <lineage>
        <taxon>Eukaryota</taxon>
        <taxon>Fungi</taxon>
        <taxon>Dikarya</taxon>
        <taxon>Ascomycota</taxon>
        <taxon>Pezizomycotina</taxon>
        <taxon>Sordariomycetes</taxon>
        <taxon>Sordariomycetidae</taxon>
        <taxon>Sordariales</taxon>
        <taxon>Lasiosphaeriaceae</taxon>
        <taxon>Lasiosphaeria</taxon>
    </lineage>
</organism>
<dbReference type="PANTHER" id="PTHR14195">
    <property type="entry name" value="G PATCH DOMAIN CONTAINING PROTEIN 2"/>
    <property type="match status" value="1"/>
</dbReference>
<comment type="caution">
    <text evidence="12">The sequence shown here is derived from an EMBL/GenBank/DDBJ whole genome shotgun (WGS) entry which is preliminary data.</text>
</comment>
<dbReference type="SUPFAM" id="SSF82708">
    <property type="entry name" value="R3H domain"/>
    <property type="match status" value="1"/>
</dbReference>
<proteinExistence type="inferred from homology"/>
<dbReference type="AlphaFoldDB" id="A0AAJ0MAI6"/>
<dbReference type="GO" id="GO:0006397">
    <property type="term" value="P:mRNA processing"/>
    <property type="evidence" value="ECO:0007669"/>
    <property type="project" value="UniProtKB-KW"/>
</dbReference>
<keyword evidence="7" id="KW-0508">mRNA splicing</keyword>
<keyword evidence="8" id="KW-0539">Nucleus</keyword>
<keyword evidence="13" id="KW-1185">Reference proteome</keyword>
<feature type="region of interest" description="Disordered" evidence="9">
    <location>
        <begin position="564"/>
        <end position="588"/>
    </location>
</feature>
<evidence type="ECO:0000256" key="8">
    <source>
        <dbReference type="ARBA" id="ARBA00023242"/>
    </source>
</evidence>
<dbReference type="Pfam" id="PF01585">
    <property type="entry name" value="G-patch"/>
    <property type="match status" value="1"/>
</dbReference>
<dbReference type="SMART" id="SM00443">
    <property type="entry name" value="G_patch"/>
    <property type="match status" value="1"/>
</dbReference>
<evidence type="ECO:0000313" key="13">
    <source>
        <dbReference type="Proteomes" id="UP001275084"/>
    </source>
</evidence>
<dbReference type="EMBL" id="JAUIQD010000006">
    <property type="protein sequence ID" value="KAK3346220.1"/>
    <property type="molecule type" value="Genomic_DNA"/>
</dbReference>
<reference evidence="12" key="2">
    <citation type="submission" date="2023-06" db="EMBL/GenBank/DDBJ databases">
        <authorList>
            <consortium name="Lawrence Berkeley National Laboratory"/>
            <person name="Haridas S."/>
            <person name="Hensen N."/>
            <person name="Bonometti L."/>
            <person name="Westerberg I."/>
            <person name="Brannstrom I.O."/>
            <person name="Guillou S."/>
            <person name="Cros-Aarteil S."/>
            <person name="Calhoun S."/>
            <person name="Kuo A."/>
            <person name="Mondo S."/>
            <person name="Pangilinan J."/>
            <person name="Riley R."/>
            <person name="Labutti K."/>
            <person name="Andreopoulos B."/>
            <person name="Lipzen A."/>
            <person name="Chen C."/>
            <person name="Yanf M."/>
            <person name="Daum C."/>
            <person name="Ng V."/>
            <person name="Clum A."/>
            <person name="Steindorff A."/>
            <person name="Ohm R."/>
            <person name="Martin F."/>
            <person name="Silar P."/>
            <person name="Natvig D."/>
            <person name="Lalanne C."/>
            <person name="Gautier V."/>
            <person name="Ament-Velasquez S.L."/>
            <person name="Kruys A."/>
            <person name="Hutchinson M.I."/>
            <person name="Powell A.J."/>
            <person name="Barry K."/>
            <person name="Miller A.N."/>
            <person name="Grigoriev I.V."/>
            <person name="Debuchy R."/>
            <person name="Gladieux P."/>
            <person name="Thoren M.H."/>
            <person name="Johannesson H."/>
        </authorList>
    </citation>
    <scope>NUCLEOTIDE SEQUENCE</scope>
    <source>
        <strain evidence="12">CBS 955.72</strain>
    </source>
</reference>
<evidence type="ECO:0000256" key="6">
    <source>
        <dbReference type="ARBA" id="ARBA00022664"/>
    </source>
</evidence>
<dbReference type="Gene3D" id="3.30.1370.50">
    <property type="entry name" value="R3H-like domain"/>
    <property type="match status" value="1"/>
</dbReference>
<comment type="subcellular location">
    <subcellularLocation>
        <location evidence="2">Cytoplasm</location>
    </subcellularLocation>
    <subcellularLocation>
        <location evidence="1">Nucleus</location>
    </subcellularLocation>
</comment>
<evidence type="ECO:0000256" key="4">
    <source>
        <dbReference type="ARBA" id="ARBA00018964"/>
    </source>
</evidence>
<dbReference type="PROSITE" id="PS51061">
    <property type="entry name" value="R3H"/>
    <property type="match status" value="1"/>
</dbReference>
<feature type="compositionally biased region" description="Gly residues" evidence="9">
    <location>
        <begin position="572"/>
        <end position="584"/>
    </location>
</feature>
<evidence type="ECO:0000259" key="10">
    <source>
        <dbReference type="PROSITE" id="PS50174"/>
    </source>
</evidence>
<feature type="region of interest" description="Disordered" evidence="9">
    <location>
        <begin position="83"/>
        <end position="124"/>
    </location>
</feature>